<keyword evidence="4" id="KW-0547">Nucleotide-binding</keyword>
<dbReference type="KEGG" id="cyc:PCC7424_2928"/>
<dbReference type="Pfam" id="PF00069">
    <property type="entry name" value="Pkinase"/>
    <property type="match status" value="1"/>
</dbReference>
<dbReference type="PANTHER" id="PTHR24363:SF0">
    <property type="entry name" value="SERINE_THREONINE KINASE LIKE DOMAIN CONTAINING 1"/>
    <property type="match status" value="1"/>
</dbReference>
<dbReference type="InterPro" id="IPR000719">
    <property type="entry name" value="Prot_kinase_dom"/>
</dbReference>
<evidence type="ECO:0000313" key="11">
    <source>
        <dbReference type="EMBL" id="ACK71332.1"/>
    </source>
</evidence>
<keyword evidence="2 11" id="KW-0723">Serine/threonine-protein kinase</keyword>
<dbReference type="InterPro" id="IPR025344">
    <property type="entry name" value="CDP1-like_IMS"/>
</dbReference>
<dbReference type="EMBL" id="CP001291">
    <property type="protein sequence ID" value="ACK71332.1"/>
    <property type="molecule type" value="Genomic_DNA"/>
</dbReference>
<organism evidence="11 12">
    <name type="scientific">Gloeothece citriformis (strain PCC 7424)</name>
    <name type="common">Cyanothece sp. (strain PCC 7424)</name>
    <dbReference type="NCBI Taxonomy" id="65393"/>
    <lineage>
        <taxon>Bacteria</taxon>
        <taxon>Bacillati</taxon>
        <taxon>Cyanobacteriota</taxon>
        <taxon>Cyanophyceae</taxon>
        <taxon>Oscillatoriophycideae</taxon>
        <taxon>Chroococcales</taxon>
        <taxon>Aphanothecaceae</taxon>
        <taxon>Gloeothece</taxon>
        <taxon>Gloeothece citriformis</taxon>
    </lineage>
</organism>
<comment type="catalytic activity">
    <reaction evidence="8">
        <text>L-seryl-[protein] + ATP = O-phospho-L-seryl-[protein] + ADP + H(+)</text>
        <dbReference type="Rhea" id="RHEA:17989"/>
        <dbReference type="Rhea" id="RHEA-COMP:9863"/>
        <dbReference type="Rhea" id="RHEA-COMP:11604"/>
        <dbReference type="ChEBI" id="CHEBI:15378"/>
        <dbReference type="ChEBI" id="CHEBI:29999"/>
        <dbReference type="ChEBI" id="CHEBI:30616"/>
        <dbReference type="ChEBI" id="CHEBI:83421"/>
        <dbReference type="ChEBI" id="CHEBI:456216"/>
        <dbReference type="EC" id="2.7.11.1"/>
    </reaction>
</comment>
<dbReference type="Proteomes" id="UP000002384">
    <property type="component" value="Chromosome"/>
</dbReference>
<dbReference type="RefSeq" id="WP_015954932.1">
    <property type="nucleotide sequence ID" value="NC_011729.1"/>
</dbReference>
<evidence type="ECO:0000256" key="7">
    <source>
        <dbReference type="ARBA" id="ARBA00047899"/>
    </source>
</evidence>
<sequence length="540" mass="59650">MNTILKDRYKILQTIAQGGFGETFLAEDTHMPSGRRCLVKQLKPINNEPQVYQLVQQRFQREAAILEELGRISSQIPQLYAYFESDGQFYLVEEFIEGETLTAKVQSQGIFSESQVRAILMSLLEVLIYVHSKHIIHRDIKPDNIILRQPDGLPILIDFGAVKESMGTVVSPSGNSAQSIVIGTPGYMPSEQAAGRPVYSSDLYGLGLTMIYLLTGKIPQELDTDLLTGETRWRQYALNISPTLGLVLDKSIQPHLRDRFLTATEMLSALQNQTTPVPSTIVSPPIAAPATVVTAAPTASTVMQPVSSRQGLAEWQKAIVTGSIIGSFLLAALLVNHYLTTSKNDPPSPPISQETPPEPSPIAVSPTPITSPNAVAPSPTFSPQETFEPTPEPSYIAPSPLISQAEAVNLIERWQTAKREIFGSNHAIYLGDEFLTGKAYHENIRRTDGQESSSEWLLNNGSYYQYGVQSVDSVQNLASSGNQAILEVVITEERTLYDSNGNIDYTASGFDTRLVRYYLQLENGQWKISDYQTIKVIREN</sequence>
<dbReference type="eggNOG" id="COG0515">
    <property type="taxonomic scope" value="Bacteria"/>
</dbReference>
<proteinExistence type="predicted"/>
<feature type="compositionally biased region" description="Pro residues" evidence="9">
    <location>
        <begin position="346"/>
        <end position="360"/>
    </location>
</feature>
<dbReference type="GO" id="GO:0004674">
    <property type="term" value="F:protein serine/threonine kinase activity"/>
    <property type="evidence" value="ECO:0007669"/>
    <property type="project" value="UniProtKB-KW"/>
</dbReference>
<keyword evidence="5 11" id="KW-0418">Kinase</keyword>
<feature type="domain" description="Protein kinase" evidence="10">
    <location>
        <begin position="9"/>
        <end position="275"/>
    </location>
</feature>
<evidence type="ECO:0000256" key="1">
    <source>
        <dbReference type="ARBA" id="ARBA00012513"/>
    </source>
</evidence>
<dbReference type="PROSITE" id="PS50011">
    <property type="entry name" value="PROTEIN_KINASE_DOM"/>
    <property type="match status" value="1"/>
</dbReference>
<evidence type="ECO:0000256" key="6">
    <source>
        <dbReference type="ARBA" id="ARBA00022840"/>
    </source>
</evidence>
<keyword evidence="6" id="KW-0067">ATP-binding</keyword>
<dbReference type="EC" id="2.7.11.1" evidence="1"/>
<accession>B7K9X6</accession>
<keyword evidence="12" id="KW-1185">Reference proteome</keyword>
<evidence type="ECO:0000256" key="8">
    <source>
        <dbReference type="ARBA" id="ARBA00048679"/>
    </source>
</evidence>
<protein>
    <recommendedName>
        <fullName evidence="1">non-specific serine/threonine protein kinase</fullName>
        <ecNumber evidence="1">2.7.11.1</ecNumber>
    </recommendedName>
</protein>
<dbReference type="SUPFAM" id="SSF56112">
    <property type="entry name" value="Protein kinase-like (PK-like)"/>
    <property type="match status" value="1"/>
</dbReference>
<dbReference type="OrthoDB" id="428678at2"/>
<name>B7K9X6_GLOC7</name>
<dbReference type="HOGENOM" id="CLU_000288_135_5_3"/>
<dbReference type="STRING" id="65393.PCC7424_2928"/>
<comment type="catalytic activity">
    <reaction evidence="7">
        <text>L-threonyl-[protein] + ATP = O-phospho-L-threonyl-[protein] + ADP + H(+)</text>
        <dbReference type="Rhea" id="RHEA:46608"/>
        <dbReference type="Rhea" id="RHEA-COMP:11060"/>
        <dbReference type="Rhea" id="RHEA-COMP:11605"/>
        <dbReference type="ChEBI" id="CHEBI:15378"/>
        <dbReference type="ChEBI" id="CHEBI:30013"/>
        <dbReference type="ChEBI" id="CHEBI:30616"/>
        <dbReference type="ChEBI" id="CHEBI:61977"/>
        <dbReference type="ChEBI" id="CHEBI:456216"/>
        <dbReference type="EC" id="2.7.11.1"/>
    </reaction>
</comment>
<gene>
    <name evidence="11" type="ordered locus">PCC7424_2928</name>
</gene>
<evidence type="ECO:0000256" key="2">
    <source>
        <dbReference type="ARBA" id="ARBA00022527"/>
    </source>
</evidence>
<dbReference type="CDD" id="cd14014">
    <property type="entry name" value="STKc_PknB_like"/>
    <property type="match status" value="1"/>
</dbReference>
<evidence type="ECO:0000313" key="12">
    <source>
        <dbReference type="Proteomes" id="UP000002384"/>
    </source>
</evidence>
<evidence type="ECO:0000259" key="10">
    <source>
        <dbReference type="PROSITE" id="PS50011"/>
    </source>
</evidence>
<evidence type="ECO:0000256" key="3">
    <source>
        <dbReference type="ARBA" id="ARBA00022679"/>
    </source>
</evidence>
<dbReference type="SMART" id="SM00220">
    <property type="entry name" value="S_TKc"/>
    <property type="match status" value="1"/>
</dbReference>
<evidence type="ECO:0000256" key="9">
    <source>
        <dbReference type="SAM" id="MobiDB-lite"/>
    </source>
</evidence>
<feature type="region of interest" description="Disordered" evidence="9">
    <location>
        <begin position="343"/>
        <end position="398"/>
    </location>
</feature>
<dbReference type="PROSITE" id="PS00108">
    <property type="entry name" value="PROTEIN_KINASE_ST"/>
    <property type="match status" value="1"/>
</dbReference>
<dbReference type="AlphaFoldDB" id="B7K9X6"/>
<keyword evidence="3" id="KW-0808">Transferase</keyword>
<dbReference type="GO" id="GO:0005524">
    <property type="term" value="F:ATP binding"/>
    <property type="evidence" value="ECO:0007669"/>
    <property type="project" value="UniProtKB-KW"/>
</dbReference>
<dbReference type="Gene3D" id="1.10.510.10">
    <property type="entry name" value="Transferase(Phosphotransferase) domain 1"/>
    <property type="match status" value="1"/>
</dbReference>
<dbReference type="InterPro" id="IPR008271">
    <property type="entry name" value="Ser/Thr_kinase_AS"/>
</dbReference>
<dbReference type="PANTHER" id="PTHR24363">
    <property type="entry name" value="SERINE/THREONINE PROTEIN KINASE"/>
    <property type="match status" value="1"/>
</dbReference>
<evidence type="ECO:0000256" key="4">
    <source>
        <dbReference type="ARBA" id="ARBA00022741"/>
    </source>
</evidence>
<dbReference type="InterPro" id="IPR011009">
    <property type="entry name" value="Kinase-like_dom_sf"/>
</dbReference>
<feature type="compositionally biased region" description="Polar residues" evidence="9">
    <location>
        <begin position="367"/>
        <end position="387"/>
    </location>
</feature>
<dbReference type="Pfam" id="PF13355">
    <property type="entry name" value="ARC6-like_IMS"/>
    <property type="match status" value="1"/>
</dbReference>
<evidence type="ECO:0000256" key="5">
    <source>
        <dbReference type="ARBA" id="ARBA00022777"/>
    </source>
</evidence>
<reference evidence="12" key="1">
    <citation type="journal article" date="2011" name="MBio">
        <title>Novel metabolic attributes of the genus Cyanothece, comprising a group of unicellular nitrogen-fixing Cyanobacteria.</title>
        <authorList>
            <person name="Bandyopadhyay A."/>
            <person name="Elvitigala T."/>
            <person name="Welsh E."/>
            <person name="Stockel J."/>
            <person name="Liberton M."/>
            <person name="Min H."/>
            <person name="Sherman L.A."/>
            <person name="Pakrasi H.B."/>
        </authorList>
    </citation>
    <scope>NUCLEOTIDE SEQUENCE [LARGE SCALE GENOMIC DNA]</scope>
    <source>
        <strain evidence="12">PCC 7424</strain>
    </source>
</reference>